<dbReference type="InterPro" id="IPR001254">
    <property type="entry name" value="Trypsin_dom"/>
</dbReference>
<reference evidence="6" key="1">
    <citation type="submission" date="2025-08" db="UniProtKB">
        <authorList>
            <consortium name="Ensembl"/>
        </authorList>
    </citation>
    <scope>IDENTIFICATION</scope>
</reference>
<evidence type="ECO:0000313" key="7">
    <source>
        <dbReference type="Proteomes" id="UP000694380"/>
    </source>
</evidence>
<evidence type="ECO:0000256" key="1">
    <source>
        <dbReference type="ARBA" id="ARBA00022670"/>
    </source>
</evidence>
<gene>
    <name evidence="6" type="primary">LOC101953405</name>
</gene>
<dbReference type="PROSITE" id="PS00134">
    <property type="entry name" value="TRYPSIN_HIS"/>
    <property type="match status" value="1"/>
</dbReference>
<proteinExistence type="predicted"/>
<dbReference type="Pfam" id="PF00089">
    <property type="entry name" value="Trypsin"/>
    <property type="match status" value="1"/>
</dbReference>
<dbReference type="GO" id="GO:0004252">
    <property type="term" value="F:serine-type endopeptidase activity"/>
    <property type="evidence" value="ECO:0007669"/>
    <property type="project" value="InterPro"/>
</dbReference>
<protein>
    <recommendedName>
        <fullName evidence="5">Peptidase S1 domain-containing protein</fullName>
    </recommendedName>
</protein>
<dbReference type="Gene3D" id="2.40.10.10">
    <property type="entry name" value="Trypsin-like serine proteases"/>
    <property type="match status" value="1"/>
</dbReference>
<reference evidence="6" key="2">
    <citation type="submission" date="2025-09" db="UniProtKB">
        <authorList>
            <consortium name="Ensembl"/>
        </authorList>
    </citation>
    <scope>IDENTIFICATION</scope>
</reference>
<evidence type="ECO:0000313" key="6">
    <source>
        <dbReference type="Ensembl" id="ENSCPBP00000038246.1"/>
    </source>
</evidence>
<keyword evidence="2" id="KW-0378">Hydrolase</keyword>
<feature type="domain" description="Peptidase S1" evidence="5">
    <location>
        <begin position="35"/>
        <end position="79"/>
    </location>
</feature>
<feature type="region of interest" description="Disordered" evidence="4">
    <location>
        <begin position="97"/>
        <end position="125"/>
    </location>
</feature>
<evidence type="ECO:0000256" key="4">
    <source>
        <dbReference type="SAM" id="MobiDB-lite"/>
    </source>
</evidence>
<dbReference type="PANTHER" id="PTHR24264:SF76">
    <property type="entry name" value="TRYPSIN"/>
    <property type="match status" value="1"/>
</dbReference>
<feature type="region of interest" description="Disordered" evidence="4">
    <location>
        <begin position="1"/>
        <end position="35"/>
    </location>
</feature>
<evidence type="ECO:0000259" key="5">
    <source>
        <dbReference type="Pfam" id="PF00089"/>
    </source>
</evidence>
<dbReference type="Proteomes" id="UP000694380">
    <property type="component" value="Unplaced"/>
</dbReference>
<keyword evidence="1" id="KW-0645">Protease</keyword>
<dbReference type="GeneTree" id="ENSGT01020000230389"/>
<dbReference type="InterPro" id="IPR050127">
    <property type="entry name" value="Serine_Proteases_S1"/>
</dbReference>
<dbReference type="InterPro" id="IPR009003">
    <property type="entry name" value="Peptidase_S1_PA"/>
</dbReference>
<dbReference type="InterPro" id="IPR043504">
    <property type="entry name" value="Peptidase_S1_PA_chymotrypsin"/>
</dbReference>
<name>A0A8C3IS39_CHRPI</name>
<dbReference type="PANTHER" id="PTHR24264">
    <property type="entry name" value="TRYPSIN-RELATED"/>
    <property type="match status" value="1"/>
</dbReference>
<accession>A0A8C3IS39</accession>
<feature type="compositionally biased region" description="Gly residues" evidence="4">
    <location>
        <begin position="111"/>
        <end position="125"/>
    </location>
</feature>
<dbReference type="GO" id="GO:0005615">
    <property type="term" value="C:extracellular space"/>
    <property type="evidence" value="ECO:0007669"/>
    <property type="project" value="TreeGrafter"/>
</dbReference>
<dbReference type="AlphaFoldDB" id="A0A8C3IS39"/>
<keyword evidence="3" id="KW-0720">Serine protease</keyword>
<dbReference type="GO" id="GO:0006508">
    <property type="term" value="P:proteolysis"/>
    <property type="evidence" value="ECO:0007669"/>
    <property type="project" value="UniProtKB-KW"/>
</dbReference>
<evidence type="ECO:0000256" key="2">
    <source>
        <dbReference type="ARBA" id="ARBA00022801"/>
    </source>
</evidence>
<dbReference type="SUPFAM" id="SSF50494">
    <property type="entry name" value="Trypsin-like serine proteases"/>
    <property type="match status" value="1"/>
</dbReference>
<keyword evidence="7" id="KW-1185">Reference proteome</keyword>
<dbReference type="Ensembl" id="ENSCPBT00000044833.1">
    <property type="protein sequence ID" value="ENSCPBP00000038246.1"/>
    <property type="gene ID" value="ENSCPBG00000026459.1"/>
</dbReference>
<dbReference type="InterPro" id="IPR018114">
    <property type="entry name" value="TRYPSIN_HIS"/>
</dbReference>
<sequence>MAEPRDTAPHPVPSTAKPWRGLEEGLGSSPREDRIIGGTECPELGHPWLVLLYYFDQHYCSGILLNQNWVLTAAHCKVTPAGPWSVTGSCRAWFPGEITPTGSRRPSRGSDGPGGWDWGQVGQRG</sequence>
<organism evidence="6 7">
    <name type="scientific">Chrysemys picta bellii</name>
    <name type="common">Western painted turtle</name>
    <name type="synonym">Emys bellii</name>
    <dbReference type="NCBI Taxonomy" id="8478"/>
    <lineage>
        <taxon>Eukaryota</taxon>
        <taxon>Metazoa</taxon>
        <taxon>Chordata</taxon>
        <taxon>Craniata</taxon>
        <taxon>Vertebrata</taxon>
        <taxon>Euteleostomi</taxon>
        <taxon>Archelosauria</taxon>
        <taxon>Testudinata</taxon>
        <taxon>Testudines</taxon>
        <taxon>Cryptodira</taxon>
        <taxon>Durocryptodira</taxon>
        <taxon>Testudinoidea</taxon>
        <taxon>Emydidae</taxon>
        <taxon>Chrysemys</taxon>
    </lineage>
</organism>
<evidence type="ECO:0000256" key="3">
    <source>
        <dbReference type="ARBA" id="ARBA00022825"/>
    </source>
</evidence>